<organism evidence="1 2">
    <name type="scientific">Terriglobus roseus</name>
    <dbReference type="NCBI Taxonomy" id="392734"/>
    <lineage>
        <taxon>Bacteria</taxon>
        <taxon>Pseudomonadati</taxon>
        <taxon>Acidobacteriota</taxon>
        <taxon>Terriglobia</taxon>
        <taxon>Terriglobales</taxon>
        <taxon>Acidobacteriaceae</taxon>
        <taxon>Terriglobus</taxon>
    </lineage>
</organism>
<proteinExistence type="predicted"/>
<sequence length="53" mass="6101">MVAAHKTLTSEQLTMTFYTDELLRLDDGTVKPAFSVYLRTRASHLLRQDHPKP</sequence>
<gene>
    <name evidence="1" type="ORF">SAMN05443244_1600</name>
</gene>
<dbReference type="Proteomes" id="UP000182409">
    <property type="component" value="Unassembled WGS sequence"/>
</dbReference>
<accession>A0A1H4LIT1</accession>
<evidence type="ECO:0000313" key="2">
    <source>
        <dbReference type="Proteomes" id="UP000182409"/>
    </source>
</evidence>
<dbReference type="EMBL" id="FNSD01000001">
    <property type="protein sequence ID" value="SEB70175.1"/>
    <property type="molecule type" value="Genomic_DNA"/>
</dbReference>
<name>A0A1H4LIT1_9BACT</name>
<reference evidence="1 2" key="1">
    <citation type="submission" date="2016-10" db="EMBL/GenBank/DDBJ databases">
        <authorList>
            <person name="de Groot N.N."/>
        </authorList>
    </citation>
    <scope>NUCLEOTIDE SEQUENCE [LARGE SCALE GENOMIC DNA]</scope>
    <source>
        <strain evidence="1 2">AB35.6</strain>
    </source>
</reference>
<dbReference type="AlphaFoldDB" id="A0A1H4LIT1"/>
<evidence type="ECO:0000313" key="1">
    <source>
        <dbReference type="EMBL" id="SEB70175.1"/>
    </source>
</evidence>
<protein>
    <submittedName>
        <fullName evidence="1">Uncharacterized protein</fullName>
    </submittedName>
</protein>